<evidence type="ECO:0000256" key="1">
    <source>
        <dbReference type="ARBA" id="ARBA00002600"/>
    </source>
</evidence>
<dbReference type="InterPro" id="IPR050464">
    <property type="entry name" value="Zeta_carotene_desat/Oxidored"/>
</dbReference>
<proteinExistence type="inferred from homology"/>
<dbReference type="PANTHER" id="PTHR42923:SF3">
    <property type="entry name" value="PROTOPORPHYRINOGEN OXIDASE"/>
    <property type="match status" value="1"/>
</dbReference>
<comment type="caution">
    <text evidence="13">The sequence shown here is derived from an EMBL/GenBank/DDBJ whole genome shotgun (WGS) entry which is preliminary data.</text>
</comment>
<dbReference type="EC" id="1.3.3.4" evidence="4 11"/>
<evidence type="ECO:0000256" key="11">
    <source>
        <dbReference type="RuleBase" id="RU367069"/>
    </source>
</evidence>
<dbReference type="SUPFAM" id="SSF54373">
    <property type="entry name" value="FAD-linked reductases, C-terminal domain"/>
    <property type="match status" value="1"/>
</dbReference>
<comment type="similarity">
    <text evidence="3 11">Belongs to the protoporphyrinogen/coproporphyrinogen oxidase family. Protoporphyrinogen oxidase subfamily.</text>
</comment>
<gene>
    <name evidence="13" type="ORF">BCR44DRAFT_127899</name>
</gene>
<dbReference type="PANTHER" id="PTHR42923">
    <property type="entry name" value="PROTOPORPHYRINOGEN OXIDASE"/>
    <property type="match status" value="1"/>
</dbReference>
<evidence type="ECO:0000256" key="6">
    <source>
        <dbReference type="ARBA" id="ARBA00022827"/>
    </source>
</evidence>
<dbReference type="Gene3D" id="3.50.50.60">
    <property type="entry name" value="FAD/NAD(P)-binding domain"/>
    <property type="match status" value="2"/>
</dbReference>
<comment type="subcellular location">
    <subcellularLocation>
        <location evidence="11">Mitochondrion inner membrane</location>
    </subcellularLocation>
</comment>
<evidence type="ECO:0000256" key="8">
    <source>
        <dbReference type="ARBA" id="ARBA00023133"/>
    </source>
</evidence>
<keyword evidence="7 11" id="KW-0560">Oxidoreductase</keyword>
<dbReference type="SUPFAM" id="SSF51905">
    <property type="entry name" value="FAD/NAD(P)-binding domain"/>
    <property type="match status" value="1"/>
</dbReference>
<comment type="cofactor">
    <cofactor evidence="11">
        <name>FAD</name>
        <dbReference type="ChEBI" id="CHEBI:57692"/>
    </cofactor>
    <text evidence="11">Binds 1 FAD per subunit.</text>
</comment>
<name>A0A1Y2HKH9_9FUNG</name>
<feature type="domain" description="Amine oxidase" evidence="12">
    <location>
        <begin position="29"/>
        <end position="501"/>
    </location>
</feature>
<dbReference type="InterPro" id="IPR036188">
    <property type="entry name" value="FAD/NAD-bd_sf"/>
</dbReference>
<dbReference type="InterPro" id="IPR004572">
    <property type="entry name" value="Protoporphyrinogen_oxidase"/>
</dbReference>
<keyword evidence="14" id="KW-1185">Reference proteome</keyword>
<reference evidence="13 14" key="1">
    <citation type="submission" date="2016-07" db="EMBL/GenBank/DDBJ databases">
        <title>Pervasive Adenine N6-methylation of Active Genes in Fungi.</title>
        <authorList>
            <consortium name="DOE Joint Genome Institute"/>
            <person name="Mondo S.J."/>
            <person name="Dannebaum R.O."/>
            <person name="Kuo R.C."/>
            <person name="Labutti K."/>
            <person name="Haridas S."/>
            <person name="Kuo A."/>
            <person name="Salamov A."/>
            <person name="Ahrendt S.R."/>
            <person name="Lipzen A."/>
            <person name="Sullivan W."/>
            <person name="Andreopoulos W.B."/>
            <person name="Clum A."/>
            <person name="Lindquist E."/>
            <person name="Daum C."/>
            <person name="Ramamoorthy G.K."/>
            <person name="Gryganskyi A."/>
            <person name="Culley D."/>
            <person name="Magnuson J.K."/>
            <person name="James T.Y."/>
            <person name="O'Malley M.A."/>
            <person name="Stajich J.E."/>
            <person name="Spatafora J.W."/>
            <person name="Visel A."/>
            <person name="Grigoriev I.V."/>
        </authorList>
    </citation>
    <scope>NUCLEOTIDE SEQUENCE [LARGE SCALE GENOMIC DNA]</scope>
    <source>
        <strain evidence="13 14">PL171</strain>
    </source>
</reference>
<evidence type="ECO:0000256" key="3">
    <source>
        <dbReference type="ARBA" id="ARBA00010551"/>
    </source>
</evidence>
<dbReference type="GO" id="GO:0006782">
    <property type="term" value="P:protoporphyrinogen IX biosynthetic process"/>
    <property type="evidence" value="ECO:0007669"/>
    <property type="project" value="UniProtKB-UniRule"/>
</dbReference>
<dbReference type="GO" id="GO:0004729">
    <property type="term" value="F:oxygen-dependent protoporphyrinogen oxidase activity"/>
    <property type="evidence" value="ECO:0007669"/>
    <property type="project" value="UniProtKB-UniRule"/>
</dbReference>
<dbReference type="NCBIfam" id="TIGR00562">
    <property type="entry name" value="proto_IX_ox"/>
    <property type="match status" value="1"/>
</dbReference>
<evidence type="ECO:0000313" key="13">
    <source>
        <dbReference type="EMBL" id="ORZ33602.1"/>
    </source>
</evidence>
<evidence type="ECO:0000256" key="7">
    <source>
        <dbReference type="ARBA" id="ARBA00023002"/>
    </source>
</evidence>
<dbReference type="OrthoDB" id="438553at2759"/>
<evidence type="ECO:0000259" key="12">
    <source>
        <dbReference type="Pfam" id="PF01593"/>
    </source>
</evidence>
<evidence type="ECO:0000256" key="2">
    <source>
        <dbReference type="ARBA" id="ARBA00005073"/>
    </source>
</evidence>
<evidence type="ECO:0000256" key="4">
    <source>
        <dbReference type="ARBA" id="ARBA00012867"/>
    </source>
</evidence>
<keyword evidence="5 11" id="KW-0285">Flavoprotein</keyword>
<keyword evidence="6 11" id="KW-0274">FAD</keyword>
<evidence type="ECO:0000256" key="5">
    <source>
        <dbReference type="ARBA" id="ARBA00022630"/>
    </source>
</evidence>
<comment type="function">
    <text evidence="1 11">Catalyzes the 6-electron oxidation of protoporphyrinogen-IX to form protoporphyrin-IX.</text>
</comment>
<sequence>MQLTRLALAASIAGSGQSRHIAVLGGGISGLATAHFVRRRLADRTGTSGASDPIRITLIDKAPRLGGWIQSDVDRATGVLLEAGPRTLRPKGLPGALTLAMIHDLGLADQVVTVPMSSPSAKVRQMLFQDRVERLPVSLGEVIKTSRDANSPMAGIVPAAVREVFVPRRPSQSGAQGRKDEDETIAAFLSRRFSPALVNNLVSGIVHGIYAGNPHQLSVRATFPSLWNAERDHRSVVLGVLKGAMSAMSPADAAALAELVQSRGPKFADLWAGASKASIYSVRGGLEAIVGGLEAALMDHVEFNLGSQPTSIRLPTDPARSTIEVTLANGSTIRADHLVSTIPTPSLNSLLSASGSSASPALTHLASTGKRTHPHLLGIIFDSAAVPGLAEPEYTKFTVMMGGHYFSQPGVHVPSVVEAGELALDAVRRHLSIPEWVATPVVVRARLHHECIPQYGVGHVQAVRRARDEVGARRVELVGAWYDGVGVNDCVRSAWEAAQRIAG</sequence>
<evidence type="ECO:0000256" key="9">
    <source>
        <dbReference type="ARBA" id="ARBA00023244"/>
    </source>
</evidence>
<protein>
    <recommendedName>
        <fullName evidence="4 11">Protoporphyrinogen oxidase</fullName>
        <ecNumber evidence="4 11">1.3.3.4</ecNumber>
    </recommendedName>
</protein>
<evidence type="ECO:0000256" key="10">
    <source>
        <dbReference type="ARBA" id="ARBA00047554"/>
    </source>
</evidence>
<dbReference type="UniPathway" id="UPA00251">
    <property type="reaction ID" value="UER00324"/>
</dbReference>
<organism evidence="13 14">
    <name type="scientific">Catenaria anguillulae PL171</name>
    <dbReference type="NCBI Taxonomy" id="765915"/>
    <lineage>
        <taxon>Eukaryota</taxon>
        <taxon>Fungi</taxon>
        <taxon>Fungi incertae sedis</taxon>
        <taxon>Blastocladiomycota</taxon>
        <taxon>Blastocladiomycetes</taxon>
        <taxon>Blastocladiales</taxon>
        <taxon>Catenariaceae</taxon>
        <taxon>Catenaria</taxon>
    </lineage>
</organism>
<dbReference type="InterPro" id="IPR002937">
    <property type="entry name" value="Amino_oxidase"/>
</dbReference>
<comment type="catalytic activity">
    <reaction evidence="10 11">
        <text>protoporphyrinogen IX + 3 O2 = protoporphyrin IX + 3 H2O2</text>
        <dbReference type="Rhea" id="RHEA:25576"/>
        <dbReference type="ChEBI" id="CHEBI:15379"/>
        <dbReference type="ChEBI" id="CHEBI:16240"/>
        <dbReference type="ChEBI" id="CHEBI:57306"/>
        <dbReference type="ChEBI" id="CHEBI:57307"/>
        <dbReference type="EC" id="1.3.3.4"/>
    </reaction>
</comment>
<dbReference type="STRING" id="765915.A0A1Y2HKH9"/>
<dbReference type="GO" id="GO:0005743">
    <property type="term" value="C:mitochondrial inner membrane"/>
    <property type="evidence" value="ECO:0007669"/>
    <property type="project" value="UniProtKB-SubCell"/>
</dbReference>
<evidence type="ECO:0000313" key="14">
    <source>
        <dbReference type="Proteomes" id="UP000193411"/>
    </source>
</evidence>
<dbReference type="Pfam" id="PF01593">
    <property type="entry name" value="Amino_oxidase"/>
    <property type="match status" value="1"/>
</dbReference>
<accession>A0A1Y2HKH9</accession>
<dbReference type="Proteomes" id="UP000193411">
    <property type="component" value="Unassembled WGS sequence"/>
</dbReference>
<comment type="pathway">
    <text evidence="2 11">Porphyrin-containing compound metabolism; protoporphyrin-IX biosynthesis; protoporphyrin-IX from protoporphyrinogen-IX: step 1/1.</text>
</comment>
<dbReference type="AlphaFoldDB" id="A0A1Y2HKH9"/>
<keyword evidence="9 11" id="KW-0627">Porphyrin biosynthesis</keyword>
<keyword evidence="8 11" id="KW-0350">Heme biosynthesis</keyword>
<dbReference type="EMBL" id="MCFL01000034">
    <property type="protein sequence ID" value="ORZ33602.1"/>
    <property type="molecule type" value="Genomic_DNA"/>
</dbReference>